<comment type="subcellular location">
    <subcellularLocation>
        <location evidence="1">Nucleus</location>
    </subcellularLocation>
</comment>
<evidence type="ECO:0000256" key="1">
    <source>
        <dbReference type="ARBA" id="ARBA00004123"/>
    </source>
</evidence>
<dbReference type="AlphaFoldDB" id="A0A316YVW8"/>
<dbReference type="PANTHER" id="PTHR10071:SF335">
    <property type="entry name" value="IRON-SENSING TRANSCRIPTIONAL REPRESSOR-RELATED"/>
    <property type="match status" value="1"/>
</dbReference>
<dbReference type="SUPFAM" id="SSF57716">
    <property type="entry name" value="Glucocorticoid receptor-like (DNA-binding domain)"/>
    <property type="match status" value="2"/>
</dbReference>
<dbReference type="InterPro" id="IPR000679">
    <property type="entry name" value="Znf_GATA"/>
</dbReference>
<dbReference type="GO" id="GO:0000122">
    <property type="term" value="P:negative regulation of transcription by RNA polymerase II"/>
    <property type="evidence" value="ECO:0007669"/>
    <property type="project" value="TreeGrafter"/>
</dbReference>
<dbReference type="InParanoid" id="A0A316YVW8"/>
<keyword evidence="4" id="KW-0862">Zinc</keyword>
<dbReference type="PRINTS" id="PR00619">
    <property type="entry name" value="GATAZNFINGER"/>
</dbReference>
<evidence type="ECO:0000256" key="7">
    <source>
        <dbReference type="ARBA" id="ARBA00023242"/>
    </source>
</evidence>
<feature type="domain" description="GATA-type" evidence="10">
    <location>
        <begin position="52"/>
        <end position="105"/>
    </location>
</feature>
<dbReference type="GO" id="GO:0000981">
    <property type="term" value="F:DNA-binding transcription factor activity, RNA polymerase II-specific"/>
    <property type="evidence" value="ECO:0007669"/>
    <property type="project" value="TreeGrafter"/>
</dbReference>
<dbReference type="GO" id="GO:0045944">
    <property type="term" value="P:positive regulation of transcription by RNA polymerase II"/>
    <property type="evidence" value="ECO:0007669"/>
    <property type="project" value="TreeGrafter"/>
</dbReference>
<name>A0A316YVW8_9BASI</name>
<evidence type="ECO:0000256" key="4">
    <source>
        <dbReference type="ARBA" id="ARBA00022833"/>
    </source>
</evidence>
<dbReference type="STRING" id="215250.A0A316YVW8"/>
<keyword evidence="7" id="KW-0539">Nucleus</keyword>
<dbReference type="InterPro" id="IPR013088">
    <property type="entry name" value="Znf_NHR/GATA"/>
</dbReference>
<dbReference type="GO" id="GO:0005634">
    <property type="term" value="C:nucleus"/>
    <property type="evidence" value="ECO:0007669"/>
    <property type="project" value="UniProtKB-SubCell"/>
</dbReference>
<dbReference type="GeneID" id="37040586"/>
<evidence type="ECO:0000313" key="12">
    <source>
        <dbReference type="Proteomes" id="UP000245768"/>
    </source>
</evidence>
<dbReference type="GO" id="GO:0008270">
    <property type="term" value="F:zinc ion binding"/>
    <property type="evidence" value="ECO:0007669"/>
    <property type="project" value="UniProtKB-KW"/>
</dbReference>
<gene>
    <name evidence="11" type="ORF">FA10DRAFT_226015</name>
</gene>
<evidence type="ECO:0000256" key="9">
    <source>
        <dbReference type="SAM" id="MobiDB-lite"/>
    </source>
</evidence>
<keyword evidence="5" id="KW-0805">Transcription regulation</keyword>
<sequence>MRCSNCGTMRTPLWRRSPDGSSLCNKCGASSSSNGAGISGGVGGTAGGEEEAVGGLKCNNCGTTTTPLWRRDENGNNICNACGLYQKLHGTQRPINMRKTVIKRRKRVPA</sequence>
<evidence type="ECO:0000256" key="2">
    <source>
        <dbReference type="ARBA" id="ARBA00022723"/>
    </source>
</evidence>
<feature type="domain" description="GATA-type" evidence="10">
    <location>
        <begin position="1"/>
        <end position="28"/>
    </location>
</feature>
<organism evidence="11 12">
    <name type="scientific">Acaromyces ingoldii</name>
    <dbReference type="NCBI Taxonomy" id="215250"/>
    <lineage>
        <taxon>Eukaryota</taxon>
        <taxon>Fungi</taxon>
        <taxon>Dikarya</taxon>
        <taxon>Basidiomycota</taxon>
        <taxon>Ustilaginomycotina</taxon>
        <taxon>Exobasidiomycetes</taxon>
        <taxon>Exobasidiales</taxon>
        <taxon>Cryptobasidiaceae</taxon>
        <taxon>Acaromyces</taxon>
    </lineage>
</organism>
<dbReference type="RefSeq" id="XP_025380617.1">
    <property type="nucleotide sequence ID" value="XM_025518670.1"/>
</dbReference>
<evidence type="ECO:0000313" key="11">
    <source>
        <dbReference type="EMBL" id="PWN93419.1"/>
    </source>
</evidence>
<keyword evidence="3 8" id="KW-0863">Zinc-finger</keyword>
<dbReference type="Proteomes" id="UP000245768">
    <property type="component" value="Unassembled WGS sequence"/>
</dbReference>
<feature type="region of interest" description="Disordered" evidence="9">
    <location>
        <begin position="29"/>
        <end position="54"/>
    </location>
</feature>
<accession>A0A316YVW8</accession>
<dbReference type="PANTHER" id="PTHR10071">
    <property type="entry name" value="TRANSCRIPTION FACTOR GATA FAMILY MEMBER"/>
    <property type="match status" value="1"/>
</dbReference>
<dbReference type="GO" id="GO:0000978">
    <property type="term" value="F:RNA polymerase II cis-regulatory region sequence-specific DNA binding"/>
    <property type="evidence" value="ECO:0007669"/>
    <property type="project" value="TreeGrafter"/>
</dbReference>
<evidence type="ECO:0000256" key="6">
    <source>
        <dbReference type="ARBA" id="ARBA00023163"/>
    </source>
</evidence>
<keyword evidence="11" id="KW-0675">Receptor</keyword>
<feature type="compositionally biased region" description="Gly residues" evidence="9">
    <location>
        <begin position="37"/>
        <end position="47"/>
    </location>
</feature>
<dbReference type="PROSITE" id="PS50114">
    <property type="entry name" value="GATA_ZN_FINGER_2"/>
    <property type="match status" value="2"/>
</dbReference>
<dbReference type="CDD" id="cd00202">
    <property type="entry name" value="ZnF_GATA"/>
    <property type="match status" value="1"/>
</dbReference>
<keyword evidence="11" id="KW-0238">DNA-binding</keyword>
<dbReference type="InterPro" id="IPR039355">
    <property type="entry name" value="Transcription_factor_GATA"/>
</dbReference>
<feature type="non-terminal residue" evidence="11">
    <location>
        <position position="110"/>
    </location>
</feature>
<keyword evidence="2" id="KW-0479">Metal-binding</keyword>
<evidence type="ECO:0000256" key="3">
    <source>
        <dbReference type="ARBA" id="ARBA00022771"/>
    </source>
</evidence>
<dbReference type="Gene3D" id="3.30.50.10">
    <property type="entry name" value="Erythroid Transcription Factor GATA-1, subunit A"/>
    <property type="match status" value="2"/>
</dbReference>
<dbReference type="EMBL" id="KZ819634">
    <property type="protein sequence ID" value="PWN93419.1"/>
    <property type="molecule type" value="Genomic_DNA"/>
</dbReference>
<evidence type="ECO:0000256" key="8">
    <source>
        <dbReference type="PROSITE-ProRule" id="PRU00094"/>
    </source>
</evidence>
<reference evidence="11 12" key="1">
    <citation type="journal article" date="2018" name="Mol. Biol. Evol.">
        <title>Broad Genomic Sampling Reveals a Smut Pathogenic Ancestry of the Fungal Clade Ustilaginomycotina.</title>
        <authorList>
            <person name="Kijpornyongpan T."/>
            <person name="Mondo S.J."/>
            <person name="Barry K."/>
            <person name="Sandor L."/>
            <person name="Lee J."/>
            <person name="Lipzen A."/>
            <person name="Pangilinan J."/>
            <person name="LaButti K."/>
            <person name="Hainaut M."/>
            <person name="Henrissat B."/>
            <person name="Grigoriev I.V."/>
            <person name="Spatafora J.W."/>
            <person name="Aime M.C."/>
        </authorList>
    </citation>
    <scope>NUCLEOTIDE SEQUENCE [LARGE SCALE GENOMIC DNA]</scope>
    <source>
        <strain evidence="11 12">MCA 4198</strain>
    </source>
</reference>
<evidence type="ECO:0000256" key="5">
    <source>
        <dbReference type="ARBA" id="ARBA00023015"/>
    </source>
</evidence>
<keyword evidence="6" id="KW-0804">Transcription</keyword>
<dbReference type="PROSITE" id="PS00344">
    <property type="entry name" value="GATA_ZN_FINGER_1"/>
    <property type="match status" value="1"/>
</dbReference>
<dbReference type="FunFam" id="3.30.50.10:FF:000007">
    <property type="entry name" value="Nitrogen regulatory AreA, N-terminal"/>
    <property type="match status" value="1"/>
</dbReference>
<evidence type="ECO:0000259" key="10">
    <source>
        <dbReference type="PROSITE" id="PS50114"/>
    </source>
</evidence>
<dbReference type="Pfam" id="PF00320">
    <property type="entry name" value="GATA"/>
    <property type="match status" value="2"/>
</dbReference>
<dbReference type="OrthoDB" id="515401at2759"/>
<protein>
    <submittedName>
        <fullName evidence="11">Glucocorticoid receptor-like (DNA-binding domain)</fullName>
    </submittedName>
</protein>
<dbReference type="SMART" id="SM00401">
    <property type="entry name" value="ZnF_GATA"/>
    <property type="match status" value="2"/>
</dbReference>
<proteinExistence type="predicted"/>
<keyword evidence="12" id="KW-1185">Reference proteome</keyword>